<dbReference type="InParanoid" id="A0A6P9EGG0"/>
<dbReference type="InterPro" id="IPR001584">
    <property type="entry name" value="Integrase_cat-core"/>
</dbReference>
<dbReference type="PROSITE" id="PS50994">
    <property type="entry name" value="INTEGRASE"/>
    <property type="match status" value="1"/>
</dbReference>
<dbReference type="SUPFAM" id="SSF53098">
    <property type="entry name" value="Ribonuclease H-like"/>
    <property type="match status" value="2"/>
</dbReference>
<dbReference type="AlphaFoldDB" id="A0A6P9EGG0"/>
<dbReference type="OrthoDB" id="5554229at2759"/>
<dbReference type="GeneID" id="118348911"/>
<dbReference type="PANTHER" id="PTHR45835:SF104">
    <property type="entry name" value="PROTEIN NYNRIN-LIKE"/>
    <property type="match status" value="1"/>
</dbReference>
<dbReference type="InterPro" id="IPR012337">
    <property type="entry name" value="RNaseH-like_sf"/>
</dbReference>
<evidence type="ECO:0000313" key="3">
    <source>
        <dbReference type="RefSeq" id="XP_035547375.1"/>
    </source>
</evidence>
<keyword evidence="2" id="KW-1185">Reference proteome</keyword>
<dbReference type="Pfam" id="PF13456">
    <property type="entry name" value="RVT_3"/>
    <property type="match status" value="1"/>
</dbReference>
<dbReference type="KEGG" id="jre:118348911"/>
<name>A0A6P9EGG0_JUGRE</name>
<feature type="domain" description="Integrase catalytic" evidence="1">
    <location>
        <begin position="1"/>
        <end position="150"/>
    </location>
</feature>
<dbReference type="Pfam" id="PF00665">
    <property type="entry name" value="rve"/>
    <property type="match status" value="1"/>
</dbReference>
<dbReference type="GO" id="GO:0003676">
    <property type="term" value="F:nucleic acid binding"/>
    <property type="evidence" value="ECO:0007669"/>
    <property type="project" value="InterPro"/>
</dbReference>
<dbReference type="InterPro" id="IPR026960">
    <property type="entry name" value="RVT-Znf"/>
</dbReference>
<evidence type="ECO:0000259" key="1">
    <source>
        <dbReference type="PROSITE" id="PS50994"/>
    </source>
</evidence>
<organism evidence="2 3">
    <name type="scientific">Juglans regia</name>
    <name type="common">English walnut</name>
    <dbReference type="NCBI Taxonomy" id="51240"/>
    <lineage>
        <taxon>Eukaryota</taxon>
        <taxon>Viridiplantae</taxon>
        <taxon>Streptophyta</taxon>
        <taxon>Embryophyta</taxon>
        <taxon>Tracheophyta</taxon>
        <taxon>Spermatophyta</taxon>
        <taxon>Magnoliopsida</taxon>
        <taxon>eudicotyledons</taxon>
        <taxon>Gunneridae</taxon>
        <taxon>Pentapetalae</taxon>
        <taxon>rosids</taxon>
        <taxon>fabids</taxon>
        <taxon>Fagales</taxon>
        <taxon>Juglandaceae</taxon>
        <taxon>Juglans</taxon>
    </lineage>
</organism>
<accession>A0A6P9EGG0</accession>
<dbReference type="RefSeq" id="XP_035547375.1">
    <property type="nucleotide sequence ID" value="XM_035691482.1"/>
</dbReference>
<dbReference type="InterPro" id="IPR044730">
    <property type="entry name" value="RNase_H-like_dom_plant"/>
</dbReference>
<protein>
    <submittedName>
        <fullName evidence="3">Uncharacterized protein LOC118348911</fullName>
    </submittedName>
</protein>
<dbReference type="GO" id="GO:0004523">
    <property type="term" value="F:RNA-DNA hybrid ribonuclease activity"/>
    <property type="evidence" value="ECO:0007669"/>
    <property type="project" value="InterPro"/>
</dbReference>
<gene>
    <name evidence="3" type="primary">LOC118348911</name>
</gene>
<dbReference type="GO" id="GO:0015074">
    <property type="term" value="P:DNA integration"/>
    <property type="evidence" value="ECO:0007669"/>
    <property type="project" value="InterPro"/>
</dbReference>
<evidence type="ECO:0000313" key="2">
    <source>
        <dbReference type="Proteomes" id="UP000235220"/>
    </source>
</evidence>
<dbReference type="CDD" id="cd06222">
    <property type="entry name" value="RNase_H_like"/>
    <property type="match status" value="1"/>
</dbReference>
<dbReference type="InterPro" id="IPR002156">
    <property type="entry name" value="RNaseH_domain"/>
</dbReference>
<dbReference type="Proteomes" id="UP000235220">
    <property type="component" value="Chromosome 7"/>
</dbReference>
<dbReference type="Gene3D" id="3.30.420.10">
    <property type="entry name" value="Ribonuclease H-like superfamily/Ribonuclease H"/>
    <property type="match status" value="2"/>
</dbReference>
<dbReference type="Pfam" id="PF13966">
    <property type="entry name" value="zf-RVT"/>
    <property type="match status" value="1"/>
</dbReference>
<proteinExistence type="predicted"/>
<dbReference type="InterPro" id="IPR036397">
    <property type="entry name" value="RNaseH_sf"/>
</dbReference>
<sequence length="538" mass="60892">MDFVEGLPISKGCFVIMVVVDRLSKYAHFMSLKHPFTAAQAALLFFNNVFKLHGLPKTIVSDRGSTFTSSFWKELFRLQGVNLSYSSTYHPQSDGQTEAVNKCLEHFLRSLSGDKPRLWTDWLSLAEWWYNSTFHTSTKMTPFEAVYGTPPIRLQAYIPGLTANQSVDQLLQTREQILATLKSNLSLAQDRMSNPDKLTWRCTEDGKFSVKSTYHLQGELVDRRRGQSSISSRYADLWTKIWKIKVSNAIKKFLWRAGLESIPTEQNMYKRKVVESPYCPICLAEPETAIHTLWSCRAAKDVWGSCSRRLQKCGMEGSTFQQLLTQFFSSKPAEVLEEIAITAYHVWKRRNYFVFEGKFISPITICDQSLNALDDYKNFVKQPPIRKANNSAMIQTWEAPPPNTFKVNLDAAIDKIKCKVGVGVIIRDCEGKVIASLRSSRGLFLDAQLGEAVAVLKATSLCVNLELRQVVFEGDALSIVKAVNSPAEKWSSDGMITRDVKCMLQKFDKWSVRNVTRGINFVAHELARNATPIIGGVY</sequence>
<reference evidence="3" key="1">
    <citation type="submission" date="2025-08" db="UniProtKB">
        <authorList>
            <consortium name="RefSeq"/>
        </authorList>
    </citation>
    <scope>IDENTIFICATION</scope>
    <source>
        <tissue evidence="3">Leaves</tissue>
    </source>
</reference>
<dbReference type="PANTHER" id="PTHR45835">
    <property type="entry name" value="YALI0A06105P"/>
    <property type="match status" value="1"/>
</dbReference>